<keyword evidence="3" id="KW-1185">Reference proteome</keyword>
<feature type="compositionally biased region" description="Basic and acidic residues" evidence="1">
    <location>
        <begin position="892"/>
        <end position="908"/>
    </location>
</feature>
<feature type="compositionally biased region" description="Basic and acidic residues" evidence="1">
    <location>
        <begin position="703"/>
        <end position="719"/>
    </location>
</feature>
<dbReference type="Proteomes" id="UP000215914">
    <property type="component" value="Chromosome 4"/>
</dbReference>
<name>A0A251UUH6_HELAN</name>
<reference evidence="3" key="1">
    <citation type="journal article" date="2017" name="Nature">
        <title>The sunflower genome provides insights into oil metabolism, flowering and Asterid evolution.</title>
        <authorList>
            <person name="Badouin H."/>
            <person name="Gouzy J."/>
            <person name="Grassa C.J."/>
            <person name="Murat F."/>
            <person name="Staton S.E."/>
            <person name="Cottret L."/>
            <person name="Lelandais-Briere C."/>
            <person name="Owens G.L."/>
            <person name="Carrere S."/>
            <person name="Mayjonade B."/>
            <person name="Legrand L."/>
            <person name="Gill N."/>
            <person name="Kane N.C."/>
            <person name="Bowers J.E."/>
            <person name="Hubner S."/>
            <person name="Bellec A."/>
            <person name="Berard A."/>
            <person name="Berges H."/>
            <person name="Blanchet N."/>
            <person name="Boniface M.C."/>
            <person name="Brunel D."/>
            <person name="Catrice O."/>
            <person name="Chaidir N."/>
            <person name="Claudel C."/>
            <person name="Donnadieu C."/>
            <person name="Faraut T."/>
            <person name="Fievet G."/>
            <person name="Helmstetter N."/>
            <person name="King M."/>
            <person name="Knapp S.J."/>
            <person name="Lai Z."/>
            <person name="Le Paslier M.C."/>
            <person name="Lippi Y."/>
            <person name="Lorenzon L."/>
            <person name="Mandel J.R."/>
            <person name="Marage G."/>
            <person name="Marchand G."/>
            <person name="Marquand E."/>
            <person name="Bret-Mestries E."/>
            <person name="Morien E."/>
            <person name="Nambeesan S."/>
            <person name="Nguyen T."/>
            <person name="Pegot-Espagnet P."/>
            <person name="Pouilly N."/>
            <person name="Raftis F."/>
            <person name="Sallet E."/>
            <person name="Schiex T."/>
            <person name="Thomas J."/>
            <person name="Vandecasteele C."/>
            <person name="Vares D."/>
            <person name="Vear F."/>
            <person name="Vautrin S."/>
            <person name="Crespi M."/>
            <person name="Mangin B."/>
            <person name="Burke J.M."/>
            <person name="Salse J."/>
            <person name="Munos S."/>
            <person name="Vincourt P."/>
            <person name="Rieseberg L.H."/>
            <person name="Langlade N.B."/>
        </authorList>
    </citation>
    <scope>NUCLEOTIDE SEQUENCE [LARGE SCALE GENOMIC DNA]</scope>
    <source>
        <strain evidence="3">cv. SF193</strain>
    </source>
</reference>
<dbReference type="PANTHER" id="PTHR31008:SF4">
    <property type="entry name" value="COP1-INTERACTING PROTEIN 7"/>
    <property type="match status" value="1"/>
</dbReference>
<dbReference type="InParanoid" id="A0A251UUH6"/>
<sequence>MIFPNLNLKRWKLASFVHVKWLKWLLLYIKWLLFSSQCFYPFQLCRKSDDQVKQEKCHYQNQFRKYPTNIRFDHDVFGGSESLLKAISSLLWWIEVEVRTKMDSRIRLDYALFQLTPTRTRCDLIICAGDCKEKLTSGLLEPFVSHLKFAKDEASKGGYSITLSAPDSASWFTKSTLERFVRFVSTPEVLERFVTIENEIKNIDCSINNNNASSDSQSIYGLDEHFNKSTFSYKHEDNTTDTLHEEDPKFHLQRVLETRKAVLQKEQAMVYARALVAGFETDILQDLICFADAFGSPRLRDACLNFIELCNTKSEDRVWMDEVAAMQAYSRSQYAYLEDDLGQELRINVPNSNFVTNKPNGSVDGISNESHHPQYMHSYQGGPMFHPSYQGYPFPYYQGNHPWPPGMEDSRSRGRRSRKKRSQDLTQDGKFDSSDSSSGSDSGSYKRSSKKKVIIKNINYITSAKDEESEHESDATHEGQKVTQQWNIFQNLLMKDVDDKESMEEYVSHKFDDPNTVPSVNQPEFTNVSSTIGKHEEKDWYMRSRPDKEVHERSRDIFEDHIEVVESTKDVLVEYPMTVQDRSLNEYDSRFKTHDSFMIPQSNLAQKKVEAARVNEPNDLHMVLGRDAAGQQAVPAWTPEMESDSTNSKIVKMDSPEVNNSKTKALVQKGLEKKGSTIEAKSKALAGSRKKTPIATKTTLMRGRSEKEEEKRKRMEELLAQRQKRIAERSASTAKTAKNNKLKAQLATKNDKTKAGQQTAKNNNPKAQVPTKNDKTKAQQTAKSDKPKAQLTTKNDKPKAQQTPNNDTRKAQIASRDMKSSNKRVIRSSTIDRLSAARVVNPKAISTKSKPDNKPMKPPTKKHGEPKSVQKPTKVSAKENGISRTLLSQKAAKAETKKVKPDRIKPLEKNIVSKNSYGPKKKTLDHNKPKQLPKASEIKKTGNGAAADIGSSTPAYSDHTKSVGETLHNNTSSVVQKDVTVSDSNGGSSSKAVTFKFNEDINEGKKSSIAKVKHEISPVMESSTKKKWSTLETSSKALSGFKKLLSFGRRS</sequence>
<feature type="compositionally biased region" description="Low complexity" evidence="1">
    <location>
        <begin position="434"/>
        <end position="446"/>
    </location>
</feature>
<dbReference type="AlphaFoldDB" id="A0A251UUH6"/>
<feature type="region of interest" description="Disordered" evidence="1">
    <location>
        <begin position="352"/>
        <end position="379"/>
    </location>
</feature>
<feature type="compositionally biased region" description="Basic and acidic residues" evidence="1">
    <location>
        <begin position="772"/>
        <end position="799"/>
    </location>
</feature>
<feature type="region of interest" description="Disordered" evidence="1">
    <location>
        <begin position="636"/>
        <end position="991"/>
    </location>
</feature>
<dbReference type="PANTHER" id="PTHR31008">
    <property type="entry name" value="COP1-INTERACTING PROTEIN-RELATED"/>
    <property type="match status" value="1"/>
</dbReference>
<evidence type="ECO:0008006" key="4">
    <source>
        <dbReference type="Google" id="ProtNLM"/>
    </source>
</evidence>
<feature type="compositionally biased region" description="Polar residues" evidence="1">
    <location>
        <begin position="352"/>
        <end position="368"/>
    </location>
</feature>
<feature type="compositionally biased region" description="Polar residues" evidence="1">
    <location>
        <begin position="755"/>
        <end position="766"/>
    </location>
</feature>
<accession>A0A251UUH6</accession>
<dbReference type="EMBL" id="CM007893">
    <property type="protein sequence ID" value="OTG27020.1"/>
    <property type="molecule type" value="Genomic_DNA"/>
</dbReference>
<feature type="compositionally biased region" description="Low complexity" evidence="1">
    <location>
        <begin position="730"/>
        <end position="748"/>
    </location>
</feature>
<protein>
    <recommendedName>
        <fullName evidence="4">COP1-interacting protein 7</fullName>
    </recommendedName>
</protein>
<feature type="region of interest" description="Disordered" evidence="1">
    <location>
        <begin position="403"/>
        <end position="449"/>
    </location>
</feature>
<evidence type="ECO:0000313" key="2">
    <source>
        <dbReference type="EMBL" id="OTG27020.1"/>
    </source>
</evidence>
<dbReference type="GO" id="GO:0009416">
    <property type="term" value="P:response to light stimulus"/>
    <property type="evidence" value="ECO:0000318"/>
    <property type="project" value="GO_Central"/>
</dbReference>
<proteinExistence type="predicted"/>
<evidence type="ECO:0000313" key="3">
    <source>
        <dbReference type="Proteomes" id="UP000215914"/>
    </source>
</evidence>
<organism evidence="2 3">
    <name type="scientific">Helianthus annuus</name>
    <name type="common">Common sunflower</name>
    <dbReference type="NCBI Taxonomy" id="4232"/>
    <lineage>
        <taxon>Eukaryota</taxon>
        <taxon>Viridiplantae</taxon>
        <taxon>Streptophyta</taxon>
        <taxon>Embryophyta</taxon>
        <taxon>Tracheophyta</taxon>
        <taxon>Spermatophyta</taxon>
        <taxon>Magnoliopsida</taxon>
        <taxon>eudicotyledons</taxon>
        <taxon>Gunneridae</taxon>
        <taxon>Pentapetalae</taxon>
        <taxon>asterids</taxon>
        <taxon>campanulids</taxon>
        <taxon>Asterales</taxon>
        <taxon>Asteraceae</taxon>
        <taxon>Asteroideae</taxon>
        <taxon>Heliantheae alliance</taxon>
        <taxon>Heliantheae</taxon>
        <taxon>Helianthus</taxon>
    </lineage>
</organism>
<gene>
    <name evidence="2" type="ORF">HannXRQ_Chr04g0095441</name>
</gene>
<dbReference type="GO" id="GO:0045893">
    <property type="term" value="P:positive regulation of DNA-templated transcription"/>
    <property type="evidence" value="ECO:0000318"/>
    <property type="project" value="GO_Central"/>
</dbReference>
<feature type="compositionally biased region" description="Basic and acidic residues" evidence="1">
    <location>
        <begin position="670"/>
        <end position="682"/>
    </location>
</feature>
<evidence type="ECO:0000256" key="1">
    <source>
        <dbReference type="SAM" id="MobiDB-lite"/>
    </source>
</evidence>
<feature type="compositionally biased region" description="Polar residues" evidence="1">
    <location>
        <begin position="967"/>
        <end position="991"/>
    </location>
</feature>